<dbReference type="AlphaFoldDB" id="A0A934QDD5"/>
<comment type="caution">
    <text evidence="4">The sequence shown here is derived from an EMBL/GenBank/DDBJ whole genome shotgun (WGS) entry which is preliminary data.</text>
</comment>
<evidence type="ECO:0000256" key="1">
    <source>
        <dbReference type="SAM" id="MobiDB-lite"/>
    </source>
</evidence>
<gene>
    <name evidence="4" type="ORF">JD292_10890</name>
</gene>
<reference evidence="4" key="1">
    <citation type="submission" date="2020-12" db="EMBL/GenBank/DDBJ databases">
        <title>Leucobacter sp. CAS2, isolated from Chromium sludge.</title>
        <authorList>
            <person name="Xu Z."/>
        </authorList>
    </citation>
    <scope>NUCLEOTIDE SEQUENCE</scope>
    <source>
        <strain evidence="4">CSA2</strain>
    </source>
</reference>
<dbReference type="InterPro" id="IPR053150">
    <property type="entry name" value="Teicoplanin_resist-assoc"/>
</dbReference>
<dbReference type="PANTHER" id="PTHR36834">
    <property type="entry name" value="MEMBRANE PROTEIN-RELATED"/>
    <property type="match status" value="1"/>
</dbReference>
<feature type="transmembrane region" description="Helical" evidence="2">
    <location>
        <begin position="101"/>
        <end position="121"/>
    </location>
</feature>
<feature type="transmembrane region" description="Helical" evidence="2">
    <location>
        <begin position="164"/>
        <end position="185"/>
    </location>
</feature>
<keyword evidence="2" id="KW-0812">Transmembrane</keyword>
<feature type="compositionally biased region" description="Basic and acidic residues" evidence="1">
    <location>
        <begin position="345"/>
        <end position="359"/>
    </location>
</feature>
<feature type="transmembrane region" description="Helical" evidence="2">
    <location>
        <begin position="249"/>
        <end position="269"/>
    </location>
</feature>
<evidence type="ECO:0000313" key="4">
    <source>
        <dbReference type="EMBL" id="MBK0422576.1"/>
    </source>
</evidence>
<keyword evidence="5" id="KW-1185">Reference proteome</keyword>
<feature type="region of interest" description="Disordered" evidence="1">
    <location>
        <begin position="340"/>
        <end position="359"/>
    </location>
</feature>
<dbReference type="RefSeq" id="WP_200132777.1">
    <property type="nucleotide sequence ID" value="NZ_JAEHOI010000011.1"/>
</dbReference>
<accession>A0A934QDD5</accession>
<organism evidence="4 5">
    <name type="scientific">Leucobacter edaphi</name>
    <dbReference type="NCBI Taxonomy" id="2796472"/>
    <lineage>
        <taxon>Bacteria</taxon>
        <taxon>Bacillati</taxon>
        <taxon>Actinomycetota</taxon>
        <taxon>Actinomycetes</taxon>
        <taxon>Micrococcales</taxon>
        <taxon>Microbacteriaceae</taxon>
        <taxon>Leucobacter</taxon>
    </lineage>
</organism>
<dbReference type="InterPro" id="IPR006976">
    <property type="entry name" value="VanZ-like"/>
</dbReference>
<sequence length="359" mass="37838">MGQELYSAAWALGLGLIVGVVLFVPFVAASYRRRGTLSAGRVLLWIAALVYFWAIWTYTLLPLPEPGSFDCVPPNFDLGTLAADLRTALAAQGNPLRTPQFLQLALNVLLFLPLGFFVRVLGGRGILVAGITGLLVSTLIETTQLTGAWGIYPCAYRMFDVVDIVTNTSGALIGSLFALIVPRAWRRTGALPGASLPRPVTRGRRFLGMISDGLAFALVQFTVNIGAVLAATNLMTLSPAETTRAGELAGIGSVAFASLLWVVVILSTGRSIGDLAVQLRYAGGRLPQPLARIMRALGGVTGYAILGALPAPGGLFALLFAGFSLVLLLTTRNGRGLPGLVSGQELRDSRESRGSGEGE</sequence>
<feature type="transmembrane region" description="Helical" evidence="2">
    <location>
        <begin position="128"/>
        <end position="152"/>
    </location>
</feature>
<evidence type="ECO:0000259" key="3">
    <source>
        <dbReference type="Pfam" id="PF04892"/>
    </source>
</evidence>
<feature type="domain" description="VanZ-like" evidence="3">
    <location>
        <begin position="49"/>
        <end position="180"/>
    </location>
</feature>
<dbReference type="EMBL" id="JAEHOI010000011">
    <property type="protein sequence ID" value="MBK0422576.1"/>
    <property type="molecule type" value="Genomic_DNA"/>
</dbReference>
<keyword evidence="2" id="KW-0472">Membrane</keyword>
<evidence type="ECO:0000313" key="5">
    <source>
        <dbReference type="Proteomes" id="UP000618733"/>
    </source>
</evidence>
<feature type="transmembrane region" description="Helical" evidence="2">
    <location>
        <begin position="206"/>
        <end position="229"/>
    </location>
</feature>
<dbReference type="Proteomes" id="UP000618733">
    <property type="component" value="Unassembled WGS sequence"/>
</dbReference>
<feature type="transmembrane region" description="Helical" evidence="2">
    <location>
        <begin position="42"/>
        <end position="61"/>
    </location>
</feature>
<evidence type="ECO:0000256" key="2">
    <source>
        <dbReference type="SAM" id="Phobius"/>
    </source>
</evidence>
<feature type="transmembrane region" description="Helical" evidence="2">
    <location>
        <begin position="6"/>
        <end position="30"/>
    </location>
</feature>
<protein>
    <submittedName>
        <fullName evidence="4">VanZ family protein</fullName>
    </submittedName>
</protein>
<dbReference type="PANTHER" id="PTHR36834:SF1">
    <property type="entry name" value="INTEGRAL MEMBRANE PROTEIN"/>
    <property type="match status" value="1"/>
</dbReference>
<name>A0A934QDD5_9MICO</name>
<dbReference type="Pfam" id="PF04892">
    <property type="entry name" value="VanZ"/>
    <property type="match status" value="1"/>
</dbReference>
<keyword evidence="2" id="KW-1133">Transmembrane helix</keyword>
<proteinExistence type="predicted"/>